<proteinExistence type="predicted"/>
<dbReference type="Proteomes" id="UP000005850">
    <property type="component" value="Chromosome"/>
</dbReference>
<evidence type="ECO:0000313" key="1">
    <source>
        <dbReference type="EMBL" id="AIG25484.1"/>
    </source>
</evidence>
<reference evidence="1 2" key="1">
    <citation type="journal article" date="2011" name="J. Bacteriol.">
        <title>Genome sequence of Brevibacillus laterosporus LMG 15441, a pathogen of invertebrates.</title>
        <authorList>
            <person name="Djukic M."/>
            <person name="Poehlein A."/>
            <person name="Thurmer A."/>
            <person name="Daniel R."/>
        </authorList>
    </citation>
    <scope>NUCLEOTIDE SEQUENCE [LARGE SCALE GENOMIC DNA]</scope>
    <source>
        <strain evidence="1 2">LMG 15441</strain>
    </source>
</reference>
<name>A0A075R0T2_BRELA</name>
<organism evidence="1 2">
    <name type="scientific">Brevibacillus laterosporus LMG 15441</name>
    <dbReference type="NCBI Taxonomy" id="1042163"/>
    <lineage>
        <taxon>Bacteria</taxon>
        <taxon>Bacillati</taxon>
        <taxon>Bacillota</taxon>
        <taxon>Bacilli</taxon>
        <taxon>Bacillales</taxon>
        <taxon>Paenibacillaceae</taxon>
        <taxon>Brevibacillus</taxon>
    </lineage>
</organism>
<dbReference type="eggNOG" id="ENOG5034110">
    <property type="taxonomic scope" value="Bacteria"/>
</dbReference>
<dbReference type="InterPro" id="IPR025850">
    <property type="entry name" value="SUKH-3"/>
</dbReference>
<protein>
    <submittedName>
        <fullName evidence="1">SUKH-3 immunity protein</fullName>
    </submittedName>
</protein>
<dbReference type="RefSeq" id="WP_003334975.1">
    <property type="nucleotide sequence ID" value="NZ_CP007806.1"/>
</dbReference>
<evidence type="ECO:0000313" key="2">
    <source>
        <dbReference type="Proteomes" id="UP000005850"/>
    </source>
</evidence>
<dbReference type="STRING" id="1042163.BRLA_c011440"/>
<dbReference type="EMBL" id="CP007806">
    <property type="protein sequence ID" value="AIG25484.1"/>
    <property type="molecule type" value="Genomic_DNA"/>
</dbReference>
<dbReference type="Pfam" id="PF14433">
    <property type="entry name" value="SUKH-3"/>
    <property type="match status" value="1"/>
</dbReference>
<keyword evidence="2" id="KW-1185">Reference proteome</keyword>
<sequence>MEDKVRELLQKAGWFKGREVDISQYLDFLNEEEYYVFKNAAEFLKEYGGLIIQFKNPKRSDSYITLTINPIDAASSIFREVSRRYERYCNEPFVIVGEISLMDMTWYISSSGTFYGGNDDFLIRLGDNFCQAIHNIVSGINLEVVNVEDE</sequence>
<dbReference type="KEGG" id="blr:BRLA_c011440"/>
<dbReference type="AlphaFoldDB" id="A0A075R0T2"/>
<dbReference type="HOGENOM" id="CLU_137249_1_1_9"/>
<accession>A0A075R0T2</accession>
<gene>
    <name evidence="1" type="ORF">BRLA_c011440</name>
</gene>